<evidence type="ECO:0000256" key="1">
    <source>
        <dbReference type="ARBA" id="ARBA00000085"/>
    </source>
</evidence>
<dbReference type="InterPro" id="IPR036890">
    <property type="entry name" value="HATPase_C_sf"/>
</dbReference>
<dbReference type="InterPro" id="IPR005467">
    <property type="entry name" value="His_kinase_dom"/>
</dbReference>
<dbReference type="InterPro" id="IPR004358">
    <property type="entry name" value="Sig_transdc_His_kin-like_C"/>
</dbReference>
<dbReference type="Gene3D" id="2.60.40.10">
    <property type="entry name" value="Immunoglobulins"/>
    <property type="match status" value="1"/>
</dbReference>
<dbReference type="CDD" id="cd00082">
    <property type="entry name" value="HisKA"/>
    <property type="match status" value="1"/>
</dbReference>
<reference evidence="5 6" key="1">
    <citation type="submission" date="2019-10" db="EMBL/GenBank/DDBJ databases">
        <title>Taxonomy of Antarctic Massilia spp.: description of Massilia rubra sp. nov., Massilia aquatica sp. nov., Massilia mucilaginosa sp. nov., Massilia frigida sp. nov. isolated from streams, lakes and regoliths.</title>
        <authorList>
            <person name="Holochova P."/>
            <person name="Sedlacek I."/>
            <person name="Kralova S."/>
            <person name="Maslanova I."/>
            <person name="Busse H.-J."/>
            <person name="Stankova E."/>
            <person name="Vrbovska V."/>
            <person name="Kovarovic V."/>
            <person name="Bartak M."/>
            <person name="Svec P."/>
            <person name="Pantucek R."/>
        </authorList>
    </citation>
    <scope>NUCLEOTIDE SEQUENCE [LARGE SCALE GENOMIC DNA]</scope>
    <source>
        <strain evidence="5 6">CCM 8695</strain>
    </source>
</reference>
<dbReference type="Gene3D" id="3.30.565.10">
    <property type="entry name" value="Histidine kinase-like ATPase, C-terminal domain"/>
    <property type="match status" value="1"/>
</dbReference>
<protein>
    <recommendedName>
        <fullName evidence="2">histidine kinase</fullName>
        <ecNumber evidence="2">2.7.13.3</ecNumber>
    </recommendedName>
</protein>
<proteinExistence type="predicted"/>
<dbReference type="Proteomes" id="UP000621455">
    <property type="component" value="Unassembled WGS sequence"/>
</dbReference>
<dbReference type="Gene3D" id="1.10.287.130">
    <property type="match status" value="1"/>
</dbReference>
<keyword evidence="3" id="KW-0597">Phosphoprotein</keyword>
<dbReference type="SUPFAM" id="SSF55874">
    <property type="entry name" value="ATPase domain of HSP90 chaperone/DNA topoisomerase II/histidine kinase"/>
    <property type="match status" value="1"/>
</dbReference>
<dbReference type="Pfam" id="PF02518">
    <property type="entry name" value="HATPase_c"/>
    <property type="match status" value="1"/>
</dbReference>
<evidence type="ECO:0000313" key="5">
    <source>
        <dbReference type="EMBL" id="NHZ81085.1"/>
    </source>
</evidence>
<keyword evidence="6" id="KW-1185">Reference proteome</keyword>
<evidence type="ECO:0000313" key="6">
    <source>
        <dbReference type="Proteomes" id="UP000621455"/>
    </source>
</evidence>
<dbReference type="PROSITE" id="PS50109">
    <property type="entry name" value="HIS_KIN"/>
    <property type="match status" value="1"/>
</dbReference>
<dbReference type="Gene3D" id="2.130.10.10">
    <property type="entry name" value="YVTN repeat-like/Quinoprotein amine dehydrogenase"/>
    <property type="match status" value="4"/>
</dbReference>
<dbReference type="Pfam" id="PF07495">
    <property type="entry name" value="Y_Y_Y"/>
    <property type="match status" value="1"/>
</dbReference>
<dbReference type="InterPro" id="IPR003661">
    <property type="entry name" value="HisK_dim/P_dom"/>
</dbReference>
<dbReference type="EC" id="2.7.13.3" evidence="2"/>
<dbReference type="InterPro" id="IPR003594">
    <property type="entry name" value="HATPase_dom"/>
</dbReference>
<dbReference type="InterPro" id="IPR011110">
    <property type="entry name" value="Reg_prop"/>
</dbReference>
<comment type="catalytic activity">
    <reaction evidence="1">
        <text>ATP + protein L-histidine = ADP + protein N-phospho-L-histidine.</text>
        <dbReference type="EC" id="2.7.13.3"/>
    </reaction>
</comment>
<dbReference type="Pfam" id="PF07494">
    <property type="entry name" value="Reg_prop"/>
    <property type="match status" value="6"/>
</dbReference>
<comment type="caution">
    <text evidence="5">The sequence shown here is derived from an EMBL/GenBank/DDBJ whole genome shotgun (WGS) entry which is preliminary data.</text>
</comment>
<dbReference type="SMART" id="SM00387">
    <property type="entry name" value="HATPase_c"/>
    <property type="match status" value="1"/>
</dbReference>
<name>A0ABX0NIP7_9BURK</name>
<dbReference type="InterPro" id="IPR015943">
    <property type="entry name" value="WD40/YVTN_repeat-like_dom_sf"/>
</dbReference>
<feature type="domain" description="Histidine kinase" evidence="4">
    <location>
        <begin position="1398"/>
        <end position="1638"/>
    </location>
</feature>
<dbReference type="SUPFAM" id="SSF63829">
    <property type="entry name" value="Calcium-dependent phosphotriesterase"/>
    <property type="match status" value="3"/>
</dbReference>
<accession>A0ABX0NIP7</accession>
<evidence type="ECO:0000259" key="4">
    <source>
        <dbReference type="PROSITE" id="PS50109"/>
    </source>
</evidence>
<dbReference type="EMBL" id="WHJG01000018">
    <property type="protein sequence ID" value="NHZ81085.1"/>
    <property type="molecule type" value="Genomic_DNA"/>
</dbReference>
<dbReference type="InterPro" id="IPR011123">
    <property type="entry name" value="Y_Y_Y"/>
</dbReference>
<dbReference type="InterPro" id="IPR013783">
    <property type="entry name" value="Ig-like_fold"/>
</dbReference>
<evidence type="ECO:0000256" key="2">
    <source>
        <dbReference type="ARBA" id="ARBA00012438"/>
    </source>
</evidence>
<organism evidence="5 6">
    <name type="scientific">Massilia frigida</name>
    <dbReference type="NCBI Taxonomy" id="2609281"/>
    <lineage>
        <taxon>Bacteria</taxon>
        <taxon>Pseudomonadati</taxon>
        <taxon>Pseudomonadota</taxon>
        <taxon>Betaproteobacteria</taxon>
        <taxon>Burkholderiales</taxon>
        <taxon>Oxalobacteraceae</taxon>
        <taxon>Telluria group</taxon>
        <taxon>Massilia</taxon>
    </lineage>
</organism>
<sequence length="1638" mass="174687">MNSPGVAGAACLPAGLEGVGVELRVAGDGAGIDKLERTHLNALQLRDRLRIPARTWLAGQEAVAADIGHIHAVALHGGCQRARLGGPVGGDREVAFQAQHGAERDAVAGRATRSVCGRPHEALVEHPVGEGDAQGVAHGAGGSFIGAHQQRQDRQAGGVGRGPGSRAHLVRVEVPRGGRIGMPLAVDLVGEVAFPQAAGVLFDGQHMAVAALLRIVAVAVFGLEHVIVRVGEALARGWQRAASARERVGGVGRGAVAFVRHAVTVAGIGIGDGERDARPAGGAGVDHVVRNAVVGRIVGLVDVAAKVHVQRTRVADAVDPGVAAGVGGEAHQIVDAGVEDGVGREHVATGDGWAAGWCRRRRGTGAKGQHGARRCRWIAAVGCRDAHRVVRRRCQWGEVFAVLGVDGADCRVTAGDAVDRQGHRLADAIELADEPDLAAERKRVAAIVLDGDRGREAGCGQQHAAKTAPGECVGQLHGFSSCKVTAPTIVQAPLRIDYRYPFRCCSGTPPDYLYRTGQGCDTGALAPLAGLSMSSLRLLLAAFLLCLPCPVAWAAAPDQLRFEQLNPALGLPQSTVTAMLQDRDGFMWFAGQGGLTRYDGYRFLTFRHDPTDPASISDNSVQALHEDRSGQLWVGTRNGLQRFNPRSENFSAYPPRDGKADYLDVRNIASDAKGILWITTRSGLVRLDGASGQFATERHDPANPHSLGADDATGLAFDAAGGLWIGTQQGVDYLAPGTRRFTHYHIDDSAPDALKRNAVRSLAIDRAGTLWVGTALGLEAWRIADGAPAARRRFGSAEGINPGAVTALFQDSHGTLWAGTQTDGLKRWDAGAGRFASFVHQGGNPASLADNYVASLFEDRAGILWAGTWFGGASRIDLNAGGFRHVVSGALSGNKISAIRGDGPRSLWLATYGGGIDRYDLQSGQTTVYRHDARVPHSLNDDLVTALGRDQQGQLWVGTRNGGLSRFDPASGRFTPRPFATGDALSDFIQAIVPDRAGILWIASRGGLHRLDPRTNQATTFRHDAASEASLSDNFIWAILEDTRGRLWVGTSNGLDLFDPASGRFRHARHESANPASLIHDRVSFLHEAANGALWVGTGGGLSRLVADRGGKLQFKSYALQQGLANPAVDGILEDGHGHLWISTDGGIADFDPRKETFRNYTSRDGMAEGDYFVGAAWRQPDGAMFFGSFNSGFTMFDPREVRGNDRAPPVVITDIQIYNQSVRSGPAPSGFVLDAPIQRARQVVLSHTQSVFSFEFAALHFADPQRNQYAYQLEGVDRSWVATDAGKRFATYTNLDPGNYVFRVKASNKDGVWNETGVALAITITPPFWKTWWFRLAAGLFALTCVYAVHRIRVRVLLGQKRELARQVAASLEGLQNAQQRLVLHEKMASLGTLSAGIAHEINNPSNFAHAGAQVLATELERFRAFLVALAGTDADAAVIDSLNGRIDALVRQSATILEGTSRIRDLVRDLGTFARPDEGAMTTAPIGPNLLATVHLVRTLYASVANIGCVLEADPPLACWPAQLNQVFMNLIVNACHAIEDKQRRSGDFTPGMLAISSRADGAWLYVDFEDSGCGIDPAVIDHIYEPFFTTKPTGQGTGLGLSISFGIVERHGGSLTVCSTPGQGSRFTARLPLPA</sequence>
<gene>
    <name evidence="5" type="ORF">F2P44_17655</name>
</gene>
<evidence type="ECO:0000256" key="3">
    <source>
        <dbReference type="ARBA" id="ARBA00022553"/>
    </source>
</evidence>
<dbReference type="PANTHER" id="PTHR43547:SF2">
    <property type="entry name" value="HYBRID SIGNAL TRANSDUCTION HISTIDINE KINASE C"/>
    <property type="match status" value="1"/>
</dbReference>
<dbReference type="PANTHER" id="PTHR43547">
    <property type="entry name" value="TWO-COMPONENT HISTIDINE KINASE"/>
    <property type="match status" value="1"/>
</dbReference>
<dbReference type="PRINTS" id="PR00344">
    <property type="entry name" value="BCTRLSENSOR"/>
</dbReference>
<dbReference type="SMART" id="SM00388">
    <property type="entry name" value="HisKA"/>
    <property type="match status" value="1"/>
</dbReference>